<keyword evidence="2" id="KW-1185">Reference proteome</keyword>
<evidence type="ECO:0000313" key="1">
    <source>
        <dbReference type="EMBL" id="PON70159.1"/>
    </source>
</evidence>
<reference evidence="2" key="1">
    <citation type="submission" date="2016-06" db="EMBL/GenBank/DDBJ databases">
        <title>Parallel loss of symbiosis genes in relatives of nitrogen-fixing non-legume Parasponia.</title>
        <authorList>
            <person name="Van Velzen R."/>
            <person name="Holmer R."/>
            <person name="Bu F."/>
            <person name="Rutten L."/>
            <person name="Van Zeijl A."/>
            <person name="Liu W."/>
            <person name="Santuari L."/>
            <person name="Cao Q."/>
            <person name="Sharma T."/>
            <person name="Shen D."/>
            <person name="Roswanjaya Y."/>
            <person name="Wardhani T."/>
            <person name="Kalhor M.S."/>
            <person name="Jansen J."/>
            <person name="Van den Hoogen J."/>
            <person name="Gungor B."/>
            <person name="Hartog M."/>
            <person name="Hontelez J."/>
            <person name="Verver J."/>
            <person name="Yang W.-C."/>
            <person name="Schijlen E."/>
            <person name="Repin R."/>
            <person name="Schilthuizen M."/>
            <person name="Schranz E."/>
            <person name="Heidstra R."/>
            <person name="Miyata K."/>
            <person name="Fedorova E."/>
            <person name="Kohlen W."/>
            <person name="Bisseling T."/>
            <person name="Smit S."/>
            <person name="Geurts R."/>
        </authorList>
    </citation>
    <scope>NUCLEOTIDE SEQUENCE [LARGE SCALE GENOMIC DNA]</scope>
    <source>
        <strain evidence="2">cv. WU1-14</strain>
    </source>
</reference>
<name>A0A2P5DA46_PARAD</name>
<evidence type="ECO:0000313" key="2">
    <source>
        <dbReference type="Proteomes" id="UP000237105"/>
    </source>
</evidence>
<dbReference type="AlphaFoldDB" id="A0A2P5DA46"/>
<protein>
    <recommendedName>
        <fullName evidence="3">Pentatricopeptide repeat</fullName>
    </recommendedName>
</protein>
<dbReference type="Proteomes" id="UP000237105">
    <property type="component" value="Unassembled WGS sequence"/>
</dbReference>
<proteinExistence type="predicted"/>
<comment type="caution">
    <text evidence="1">The sequence shown here is derived from an EMBL/GenBank/DDBJ whole genome shotgun (WGS) entry which is preliminary data.</text>
</comment>
<organism evidence="1 2">
    <name type="scientific">Parasponia andersonii</name>
    <name type="common">Sponia andersonii</name>
    <dbReference type="NCBI Taxonomy" id="3476"/>
    <lineage>
        <taxon>Eukaryota</taxon>
        <taxon>Viridiplantae</taxon>
        <taxon>Streptophyta</taxon>
        <taxon>Embryophyta</taxon>
        <taxon>Tracheophyta</taxon>
        <taxon>Spermatophyta</taxon>
        <taxon>Magnoliopsida</taxon>
        <taxon>eudicotyledons</taxon>
        <taxon>Gunneridae</taxon>
        <taxon>Pentapetalae</taxon>
        <taxon>rosids</taxon>
        <taxon>fabids</taxon>
        <taxon>Rosales</taxon>
        <taxon>Cannabaceae</taxon>
        <taxon>Parasponia</taxon>
    </lineage>
</organism>
<evidence type="ECO:0008006" key="3">
    <source>
        <dbReference type="Google" id="ProtNLM"/>
    </source>
</evidence>
<dbReference type="OrthoDB" id="10596833at2759"/>
<sequence>MSRARSANISFGLAHLYLSTLFCTTTWSIRSQLTKFSHNLLSLSNQPYSSLLINTYQRVFFCSKPYSVVELVLGRDWCSELENELENLKREWTFGTVIYFLMSLDKDPQKALDFFFWVL</sequence>
<accession>A0A2P5DA46</accession>
<gene>
    <name evidence="1" type="ORF">PanWU01x14_083340</name>
</gene>
<dbReference type="EMBL" id="JXTB01000052">
    <property type="protein sequence ID" value="PON70159.1"/>
    <property type="molecule type" value="Genomic_DNA"/>
</dbReference>